<organism evidence="2 3">
    <name type="scientific">Fundicoccus ignavus</name>
    <dbReference type="NCBI Taxonomy" id="2664442"/>
    <lineage>
        <taxon>Bacteria</taxon>
        <taxon>Bacillati</taxon>
        <taxon>Bacillota</taxon>
        <taxon>Bacilli</taxon>
        <taxon>Lactobacillales</taxon>
        <taxon>Aerococcaceae</taxon>
        <taxon>Fundicoccus</taxon>
    </lineage>
</organism>
<accession>A0A6I2GGU7</accession>
<dbReference type="Proteomes" id="UP000430975">
    <property type="component" value="Unassembled WGS sequence"/>
</dbReference>
<comment type="caution">
    <text evidence="2">The sequence shown here is derived from an EMBL/GenBank/DDBJ whole genome shotgun (WGS) entry which is preliminary data.</text>
</comment>
<reference evidence="2 3" key="1">
    <citation type="submission" date="2019-11" db="EMBL/GenBank/DDBJ databases">
        <title>Characterisation of Fundicoccus ignavus gen. nov. sp. nov., a novel genus of the family Aerococcaceae isolated from bulk tank milk.</title>
        <authorList>
            <person name="Siebert A."/>
            <person name="Huptas C."/>
            <person name="Wenning M."/>
            <person name="Scherer S."/>
            <person name="Doll E.V."/>
        </authorList>
    </citation>
    <scope>NUCLEOTIDE SEQUENCE [LARGE SCALE GENOMIC DNA]</scope>
    <source>
        <strain evidence="2 3">WS4759</strain>
    </source>
</reference>
<dbReference type="RefSeq" id="WP_153862958.1">
    <property type="nucleotide sequence ID" value="NZ_WJQS01000001.1"/>
</dbReference>
<evidence type="ECO:0000256" key="1">
    <source>
        <dbReference type="SAM" id="MobiDB-lite"/>
    </source>
</evidence>
<sequence length="93" mass="10726">MVEISIDSALTTYSNPLLIETLEDFYDEATLDFKEMMNITSDKEFADFFMDNLSLLDSVKDDFDDDVFDEEDDDDTPGNGDNVLKFPFGRRPF</sequence>
<feature type="compositionally biased region" description="Acidic residues" evidence="1">
    <location>
        <begin position="67"/>
        <end position="76"/>
    </location>
</feature>
<protein>
    <submittedName>
        <fullName evidence="2">Uncharacterized protein</fullName>
    </submittedName>
</protein>
<keyword evidence="3" id="KW-1185">Reference proteome</keyword>
<proteinExistence type="predicted"/>
<gene>
    <name evidence="2" type="ORF">GIY09_01115</name>
</gene>
<dbReference type="AlphaFoldDB" id="A0A6I2GGU7"/>
<name>A0A6I2GGU7_9LACT</name>
<evidence type="ECO:0000313" key="3">
    <source>
        <dbReference type="Proteomes" id="UP000430975"/>
    </source>
</evidence>
<dbReference type="EMBL" id="WJQS01000001">
    <property type="protein sequence ID" value="MRI84499.1"/>
    <property type="molecule type" value="Genomic_DNA"/>
</dbReference>
<feature type="region of interest" description="Disordered" evidence="1">
    <location>
        <begin position="67"/>
        <end position="93"/>
    </location>
</feature>
<evidence type="ECO:0000313" key="2">
    <source>
        <dbReference type="EMBL" id="MRI84499.1"/>
    </source>
</evidence>